<organism evidence="4 5">
    <name type="scientific">Proteobacteria bacterium 228</name>
    <dbReference type="NCBI Taxonomy" id="2083153"/>
    <lineage>
        <taxon>Bacteria</taxon>
        <taxon>Pseudomonadati</taxon>
        <taxon>Pseudomonadota</taxon>
    </lineage>
</organism>
<reference evidence="4 5" key="1">
    <citation type="submission" date="2018-02" db="EMBL/GenBank/DDBJ databases">
        <title>novel marine gammaproteobacteria from coastal saline agro ecosystem.</title>
        <authorList>
            <person name="Krishnan R."/>
            <person name="Ramesh Kumar N."/>
        </authorList>
    </citation>
    <scope>NUCLEOTIDE SEQUENCE [LARGE SCALE GENOMIC DNA]</scope>
    <source>
        <strain evidence="4 5">228</strain>
    </source>
</reference>
<evidence type="ECO:0000256" key="2">
    <source>
        <dbReference type="ARBA" id="ARBA00023315"/>
    </source>
</evidence>
<dbReference type="SUPFAM" id="SSF55729">
    <property type="entry name" value="Acyl-CoA N-acyltransferases (Nat)"/>
    <property type="match status" value="1"/>
</dbReference>
<gene>
    <name evidence="4" type="ORF">C4K68_05540</name>
</gene>
<evidence type="ECO:0000256" key="1">
    <source>
        <dbReference type="ARBA" id="ARBA00022679"/>
    </source>
</evidence>
<dbReference type="PROSITE" id="PS51186">
    <property type="entry name" value="GNAT"/>
    <property type="match status" value="1"/>
</dbReference>
<dbReference type="GO" id="GO:0016747">
    <property type="term" value="F:acyltransferase activity, transferring groups other than amino-acyl groups"/>
    <property type="evidence" value="ECO:0007669"/>
    <property type="project" value="InterPro"/>
</dbReference>
<evidence type="ECO:0000313" key="4">
    <source>
        <dbReference type="EMBL" id="PPC78507.1"/>
    </source>
</evidence>
<accession>A0A2S5KUG8</accession>
<proteinExistence type="predicted"/>
<dbReference type="EMBL" id="PRLP01000015">
    <property type="protein sequence ID" value="PPC78507.1"/>
    <property type="molecule type" value="Genomic_DNA"/>
</dbReference>
<keyword evidence="1" id="KW-0808">Transferase</keyword>
<sequence>MIRPMTLADYDDLITLFTTTPGISVRDADSRENIDRYLQRNPGLSFVAEEQGRITGCCMAGHDGKRGYLQHLVVATSARGSGLGRQLARACVDALAAEGILKSHLFVLKDNQDGHGFWRQMQWKNRSEDFEVYSWIEGDNPNV</sequence>
<dbReference type="InterPro" id="IPR000182">
    <property type="entry name" value="GNAT_dom"/>
</dbReference>
<comment type="caution">
    <text evidence="4">The sequence shown here is derived from an EMBL/GenBank/DDBJ whole genome shotgun (WGS) entry which is preliminary data.</text>
</comment>
<dbReference type="Gene3D" id="3.40.630.30">
    <property type="match status" value="1"/>
</dbReference>
<protein>
    <submittedName>
        <fullName evidence="4">GNAT family N-acetyltransferase</fullName>
    </submittedName>
</protein>
<dbReference type="AlphaFoldDB" id="A0A2S5KUG8"/>
<dbReference type="InterPro" id="IPR050832">
    <property type="entry name" value="Bact_Acetyltransf"/>
</dbReference>
<name>A0A2S5KUG8_9PROT</name>
<dbReference type="Proteomes" id="UP000238196">
    <property type="component" value="Unassembled WGS sequence"/>
</dbReference>
<dbReference type="Pfam" id="PF00583">
    <property type="entry name" value="Acetyltransf_1"/>
    <property type="match status" value="1"/>
</dbReference>
<evidence type="ECO:0000313" key="5">
    <source>
        <dbReference type="Proteomes" id="UP000238196"/>
    </source>
</evidence>
<dbReference type="OrthoDB" id="1821130at2"/>
<dbReference type="CDD" id="cd04301">
    <property type="entry name" value="NAT_SF"/>
    <property type="match status" value="1"/>
</dbReference>
<dbReference type="PANTHER" id="PTHR43877">
    <property type="entry name" value="AMINOALKYLPHOSPHONATE N-ACETYLTRANSFERASE-RELATED-RELATED"/>
    <property type="match status" value="1"/>
</dbReference>
<evidence type="ECO:0000259" key="3">
    <source>
        <dbReference type="PROSITE" id="PS51186"/>
    </source>
</evidence>
<feature type="domain" description="N-acetyltransferase" evidence="3">
    <location>
        <begin position="1"/>
        <end position="139"/>
    </location>
</feature>
<keyword evidence="2" id="KW-0012">Acyltransferase</keyword>
<dbReference type="InterPro" id="IPR016181">
    <property type="entry name" value="Acyl_CoA_acyltransferase"/>
</dbReference>